<organism evidence="3 4">
    <name type="scientific">Candidatus Criblamydia sequanensis CRIB-18</name>
    <dbReference type="NCBI Taxonomy" id="1437425"/>
    <lineage>
        <taxon>Bacteria</taxon>
        <taxon>Pseudomonadati</taxon>
        <taxon>Chlamydiota</taxon>
        <taxon>Chlamydiia</taxon>
        <taxon>Parachlamydiales</taxon>
        <taxon>Candidatus Criblamydiaceae</taxon>
        <taxon>Candidatus Criblamydia</taxon>
    </lineage>
</organism>
<feature type="domain" description="UDP-N-acetylglucosamine 2-epimerase" evidence="2">
    <location>
        <begin position="28"/>
        <end position="360"/>
    </location>
</feature>
<dbReference type="InterPro" id="IPR003331">
    <property type="entry name" value="UDP_GlcNAc_Epimerase_2_dom"/>
</dbReference>
<comment type="caution">
    <text evidence="3">The sequence shown here is derived from an EMBL/GenBank/DDBJ whole genome shotgun (WGS) entry which is preliminary data.</text>
</comment>
<dbReference type="EMBL" id="CCEJ010000007">
    <property type="protein sequence ID" value="CDR34350.1"/>
    <property type="molecule type" value="Genomic_DNA"/>
</dbReference>
<gene>
    <name evidence="3" type="primary">wecB</name>
    <name evidence="3" type="ORF">CSEC_1536</name>
</gene>
<dbReference type="NCBIfam" id="TIGR00236">
    <property type="entry name" value="wecB"/>
    <property type="match status" value="1"/>
</dbReference>
<keyword evidence="1 3" id="KW-0413">Isomerase</keyword>
<protein>
    <submittedName>
        <fullName evidence="3">UDP-N-acetylglucosamine 2-epimerase</fullName>
        <ecNumber evidence="3">5.1.3.14</ecNumber>
    </submittedName>
</protein>
<dbReference type="AlphaFoldDB" id="A0A090D261"/>
<dbReference type="STRING" id="1437425.CSEC_1536"/>
<dbReference type="EC" id="5.1.3.14" evidence="3"/>
<dbReference type="Pfam" id="PF02350">
    <property type="entry name" value="Epimerase_2"/>
    <property type="match status" value="1"/>
</dbReference>
<keyword evidence="4" id="KW-1185">Reference proteome</keyword>
<dbReference type="InterPro" id="IPR029767">
    <property type="entry name" value="WecB-like"/>
</dbReference>
<reference evidence="3" key="2">
    <citation type="submission" date="2014-09" db="EMBL/GenBank/DDBJ databases">
        <title>Criblamydia sequanensis harbors a mega-plasmid encoding arsenite resistance.</title>
        <authorList>
            <person name="Bertelli C."/>
            <person name="Goesmann A."/>
            <person name="Greub G."/>
        </authorList>
    </citation>
    <scope>NUCLEOTIDE SEQUENCE [LARGE SCALE GENOMIC DNA]</scope>
    <source>
        <strain evidence="3">CRIB-18</strain>
    </source>
</reference>
<dbReference type="Gene3D" id="3.40.50.2000">
    <property type="entry name" value="Glycogen Phosphorylase B"/>
    <property type="match status" value="2"/>
</dbReference>
<dbReference type="eggNOG" id="COG0381">
    <property type="taxonomic scope" value="Bacteria"/>
</dbReference>
<dbReference type="GO" id="GO:0008761">
    <property type="term" value="F:UDP-N-acetylglucosamine 2-epimerase activity"/>
    <property type="evidence" value="ECO:0007669"/>
    <property type="project" value="UniProtKB-EC"/>
</dbReference>
<dbReference type="Proteomes" id="UP000031552">
    <property type="component" value="Unassembled WGS sequence"/>
</dbReference>
<dbReference type="SUPFAM" id="SSF53756">
    <property type="entry name" value="UDP-Glycosyltransferase/glycogen phosphorylase"/>
    <property type="match status" value="1"/>
</dbReference>
<dbReference type="CDD" id="cd03786">
    <property type="entry name" value="GTB_UDP-GlcNAc_2-Epimerase"/>
    <property type="match status" value="1"/>
</dbReference>
<dbReference type="PANTHER" id="PTHR43174:SF1">
    <property type="entry name" value="UDP-N-ACETYLGLUCOSAMINE 2-EPIMERASE"/>
    <property type="match status" value="1"/>
</dbReference>
<reference evidence="3" key="1">
    <citation type="submission" date="2013-12" db="EMBL/GenBank/DDBJ databases">
        <authorList>
            <person name="Linke B."/>
        </authorList>
    </citation>
    <scope>NUCLEOTIDE SEQUENCE [LARGE SCALE GENOMIC DNA]</scope>
    <source>
        <strain evidence="3">CRIB-18</strain>
    </source>
</reference>
<evidence type="ECO:0000259" key="2">
    <source>
        <dbReference type="Pfam" id="PF02350"/>
    </source>
</evidence>
<proteinExistence type="inferred from homology"/>
<dbReference type="PANTHER" id="PTHR43174">
    <property type="entry name" value="UDP-N-ACETYLGLUCOSAMINE 2-EPIMERASE"/>
    <property type="match status" value="1"/>
</dbReference>
<comment type="similarity">
    <text evidence="1">Belongs to the UDP-N-acetylglucosamine 2-epimerase family.</text>
</comment>
<evidence type="ECO:0000313" key="3">
    <source>
        <dbReference type="EMBL" id="CDR34350.1"/>
    </source>
</evidence>
<sequence>MPINLTTIIGARPQFIKAASVSRALKSRSPEIKESIIHTGQHYDKEMSDVFFEEMKIPKPDHFLGIGGLSQGSMTGRMIESIESIFLKAKPDWILVYGDTNTTLAASLAAVKLHIPIAHVEAGLRSFNKKMPEEVNRVLTDHLSSLLFTPTSKGKENLLREGVSPKKIIECGDVMADSVFFYAKQAEEKIHLLKELDLSPRNYVLTTLHRQENTDQSDRFREILEGLFLASKERRIVWPLHPRTEKILKNENLYEKASRLLTLLPPLGYLDMLFLQKNALVIATDSGGVQKEAYLLKVPCLTLREETEWVELLEKGYNRLVPLSREAIFECLTTKNESSIEWESSLYGDGKASETIVKNLIQFSKLE</sequence>
<evidence type="ECO:0000256" key="1">
    <source>
        <dbReference type="RuleBase" id="RU003513"/>
    </source>
</evidence>
<accession>A0A090D261</accession>
<name>A0A090D261_9BACT</name>
<evidence type="ECO:0000313" key="4">
    <source>
        <dbReference type="Proteomes" id="UP000031552"/>
    </source>
</evidence>